<feature type="domain" description="TNFR-Cys" evidence="3">
    <location>
        <begin position="19"/>
        <end position="61"/>
    </location>
</feature>
<dbReference type="GO" id="GO:0009897">
    <property type="term" value="C:external side of plasma membrane"/>
    <property type="evidence" value="ECO:0007669"/>
    <property type="project" value="TreeGrafter"/>
</dbReference>
<protein>
    <submittedName>
        <fullName evidence="4">Tumor necrosis factor receptor superfamily member 14-like</fullName>
    </submittedName>
</protein>
<name>A0A9W7TGC8_TRIRA</name>
<dbReference type="PROSITE" id="PS50050">
    <property type="entry name" value="TNFR_NGFR_2"/>
    <property type="match status" value="1"/>
</dbReference>
<feature type="repeat" description="TNFR-Cys" evidence="1">
    <location>
        <begin position="19"/>
        <end position="61"/>
    </location>
</feature>
<keyword evidence="4" id="KW-0675">Receptor</keyword>
<dbReference type="SUPFAM" id="SSF57586">
    <property type="entry name" value="TNF receptor-like"/>
    <property type="match status" value="3"/>
</dbReference>
<evidence type="ECO:0000313" key="4">
    <source>
        <dbReference type="EMBL" id="KAI7798205.1"/>
    </source>
</evidence>
<dbReference type="PROSITE" id="PS00652">
    <property type="entry name" value="TNFR_NGFR_1"/>
    <property type="match status" value="1"/>
</dbReference>
<feature type="non-terminal residue" evidence="4">
    <location>
        <position position="208"/>
    </location>
</feature>
<dbReference type="PANTHER" id="PTHR46838:SF1">
    <property type="entry name" value="TUMOR NECROSIS FACTOR RECEPTOR SUPERFAMILY MEMBER 14"/>
    <property type="match status" value="1"/>
</dbReference>
<organism evidence="4 5">
    <name type="scientific">Triplophysa rosa</name>
    <name type="common">Cave loach</name>
    <dbReference type="NCBI Taxonomy" id="992332"/>
    <lineage>
        <taxon>Eukaryota</taxon>
        <taxon>Metazoa</taxon>
        <taxon>Chordata</taxon>
        <taxon>Craniata</taxon>
        <taxon>Vertebrata</taxon>
        <taxon>Euteleostomi</taxon>
        <taxon>Actinopterygii</taxon>
        <taxon>Neopterygii</taxon>
        <taxon>Teleostei</taxon>
        <taxon>Ostariophysi</taxon>
        <taxon>Cypriniformes</taxon>
        <taxon>Nemacheilidae</taxon>
        <taxon>Triplophysa</taxon>
    </lineage>
</organism>
<evidence type="ECO:0000313" key="5">
    <source>
        <dbReference type="Proteomes" id="UP001059041"/>
    </source>
</evidence>
<keyword evidence="2" id="KW-0812">Transmembrane</keyword>
<proteinExistence type="predicted"/>
<keyword evidence="5" id="KW-1185">Reference proteome</keyword>
<accession>A0A9W7TGC8</accession>
<keyword evidence="2" id="KW-0472">Membrane</keyword>
<gene>
    <name evidence="4" type="ORF">IRJ41_021464</name>
</gene>
<dbReference type="GO" id="GO:0046642">
    <property type="term" value="P:negative regulation of alpha-beta T cell proliferation"/>
    <property type="evidence" value="ECO:0007669"/>
    <property type="project" value="TreeGrafter"/>
</dbReference>
<keyword evidence="1" id="KW-1015">Disulfide bond</keyword>
<evidence type="ECO:0000256" key="2">
    <source>
        <dbReference type="SAM" id="Phobius"/>
    </source>
</evidence>
<dbReference type="InterPro" id="IPR001368">
    <property type="entry name" value="TNFR/NGFR_Cys_rich_reg"/>
</dbReference>
<dbReference type="Gene3D" id="2.10.50.10">
    <property type="entry name" value="Tumor Necrosis Factor Receptor, subunit A, domain 2"/>
    <property type="match status" value="2"/>
</dbReference>
<dbReference type="SMART" id="SM00208">
    <property type="entry name" value="TNFR"/>
    <property type="match status" value="3"/>
</dbReference>
<feature type="disulfide bond" evidence="1">
    <location>
        <begin position="20"/>
        <end position="35"/>
    </location>
</feature>
<dbReference type="Pfam" id="PF00020">
    <property type="entry name" value="TNFR_c6"/>
    <property type="match status" value="1"/>
</dbReference>
<dbReference type="GO" id="GO:0050830">
    <property type="term" value="P:defense response to Gram-positive bacterium"/>
    <property type="evidence" value="ECO:0007669"/>
    <property type="project" value="TreeGrafter"/>
</dbReference>
<comment type="caution">
    <text evidence="1">Lacks conserved residue(s) required for the propagation of feature annotation.</text>
</comment>
<reference evidence="4" key="1">
    <citation type="submission" date="2021-02" db="EMBL/GenBank/DDBJ databases">
        <title>Comparative genomics reveals that relaxation of natural selection precedes convergent phenotypic evolution of cavefish.</title>
        <authorList>
            <person name="Peng Z."/>
        </authorList>
    </citation>
    <scope>NUCLEOTIDE SEQUENCE</scope>
    <source>
        <tissue evidence="4">Muscle</tissue>
    </source>
</reference>
<comment type="caution">
    <text evidence="4">The sequence shown here is derived from an EMBL/GenBank/DDBJ whole genome shotgun (WGS) entry which is preliminary data.</text>
</comment>
<dbReference type="GO" id="GO:0050829">
    <property type="term" value="P:defense response to Gram-negative bacterium"/>
    <property type="evidence" value="ECO:0007669"/>
    <property type="project" value="TreeGrafter"/>
</dbReference>
<dbReference type="PANTHER" id="PTHR46838">
    <property type="entry name" value="TUMOR NECROSIS FACTOR RECEPTOR SUPERFAMILY MEMBER 14"/>
    <property type="match status" value="1"/>
</dbReference>
<dbReference type="EMBL" id="JAFHDT010000017">
    <property type="protein sequence ID" value="KAI7798205.1"/>
    <property type="molecule type" value="Genomic_DNA"/>
</dbReference>
<dbReference type="GO" id="GO:0002720">
    <property type="term" value="P:positive regulation of cytokine production involved in immune response"/>
    <property type="evidence" value="ECO:0007669"/>
    <property type="project" value="TreeGrafter"/>
</dbReference>
<feature type="transmembrane region" description="Helical" evidence="2">
    <location>
        <begin position="152"/>
        <end position="171"/>
    </location>
</feature>
<dbReference type="GO" id="GO:2000406">
    <property type="term" value="P:positive regulation of T cell migration"/>
    <property type="evidence" value="ECO:0007669"/>
    <property type="project" value="TreeGrafter"/>
</dbReference>
<evidence type="ECO:0000256" key="1">
    <source>
        <dbReference type="PROSITE-ProRule" id="PRU00206"/>
    </source>
</evidence>
<sequence>VGSVVYRDCAGDFSTTCIPCLHGKFMDKPNGVYDCSICKHCSERNGLYIQSKCTTIQNSICDVLDGYHCIDNTSSECQHALKHSECKPGQESKTPGTKRSDTVCVDCPSGFYSSTGENCTRWRDCAAKNEIKTEAGNSIKDVTCTQQNRGRYGVIAAVSVFIAILPIMYCIRLQMKKLKQRITSEYMQDSNEWNLWCVLVTSDLTGDY</sequence>
<keyword evidence="2" id="KW-1133">Transmembrane helix</keyword>
<dbReference type="AlphaFoldDB" id="A0A9W7TGC8"/>
<evidence type="ECO:0000259" key="3">
    <source>
        <dbReference type="PROSITE" id="PS50050"/>
    </source>
</evidence>
<dbReference type="Proteomes" id="UP001059041">
    <property type="component" value="Linkage Group LG17"/>
</dbReference>